<protein>
    <submittedName>
        <fullName evidence="1">Uncharacterized protein</fullName>
    </submittedName>
</protein>
<evidence type="ECO:0000313" key="2">
    <source>
        <dbReference type="Proteomes" id="UP000005876"/>
    </source>
</evidence>
<dbReference type="Proteomes" id="UP000005876">
    <property type="component" value="Chromosome"/>
</dbReference>
<reference evidence="1 2" key="3">
    <citation type="journal article" date="2012" name="J. Bacteriol.">
        <title>Genome Sequence of Paenibacillus terrae HPL-003, a Xylanase-Producing Bacterium Isolated from Soil Found in Forest Residue.</title>
        <authorList>
            <person name="Shin S.H."/>
            <person name="Kim S."/>
            <person name="Kim J.Y."/>
            <person name="Song H.Y."/>
            <person name="Cho S.J."/>
            <person name="Kim D.R."/>
            <person name="Lee K.I."/>
            <person name="Lim H.K."/>
            <person name="Park N.J."/>
            <person name="Hwang I.T."/>
            <person name="Yang K.S."/>
        </authorList>
    </citation>
    <scope>NUCLEOTIDE SEQUENCE [LARGE SCALE GENOMIC DNA]</scope>
    <source>
        <strain evidence="1 2">HPL-003</strain>
    </source>
</reference>
<gene>
    <name evidence="1" type="ordered locus">HPL003_13635</name>
</gene>
<reference evidence="2" key="1">
    <citation type="submission" date="2011-11" db="EMBL/GenBank/DDBJ databases">
        <title>Complete sequence of Paenibacillus terrae HPL-003.</title>
        <authorList>
            <person name="Shin S.H."/>
            <person name="Kim S."/>
            <person name="Kim J.Y."/>
        </authorList>
    </citation>
    <scope>NUCLEOTIDE SEQUENCE [LARGE SCALE GENOMIC DNA]</scope>
    <source>
        <strain evidence="2">HPL-003</strain>
    </source>
</reference>
<proteinExistence type="predicted"/>
<dbReference type="HOGENOM" id="CLU_3101746_0_0_9"/>
<dbReference type="AlphaFoldDB" id="G7VYT8"/>
<evidence type="ECO:0000313" key="1">
    <source>
        <dbReference type="EMBL" id="AET59478.1"/>
    </source>
</evidence>
<reference key="2">
    <citation type="submission" date="2011-11" db="EMBL/GenBank/DDBJ databases">
        <authorList>
            <person name="Shin S.H."/>
            <person name="Kim S."/>
            <person name="Kim J.Y."/>
        </authorList>
    </citation>
    <scope>NUCLEOTIDE SEQUENCE</scope>
    <source>
        <strain>HPL-003</strain>
    </source>
</reference>
<dbReference type="KEGG" id="pta:HPL003_13635"/>
<sequence>MNEKEQTYKTLKITVNGKPLSKELVVDSITFAPISDVCTKANVSLTETTIS</sequence>
<dbReference type="eggNOG" id="ENOG5030VDK">
    <property type="taxonomic scope" value="Bacteria"/>
</dbReference>
<name>G7VYT8_PAETH</name>
<organism evidence="1 2">
    <name type="scientific">Paenibacillus terrae (strain HPL-003)</name>
    <dbReference type="NCBI Taxonomy" id="985665"/>
    <lineage>
        <taxon>Bacteria</taxon>
        <taxon>Bacillati</taxon>
        <taxon>Bacillota</taxon>
        <taxon>Bacilli</taxon>
        <taxon>Bacillales</taxon>
        <taxon>Paenibacillaceae</taxon>
        <taxon>Paenibacillus</taxon>
    </lineage>
</organism>
<accession>G7VYT8</accession>
<dbReference type="EMBL" id="CP003107">
    <property type="protein sequence ID" value="AET59478.1"/>
    <property type="molecule type" value="Genomic_DNA"/>
</dbReference>